<dbReference type="PROSITE" id="PS50995">
    <property type="entry name" value="HTH_MARR_2"/>
    <property type="match status" value="1"/>
</dbReference>
<dbReference type="EMBL" id="WAAO01000003">
    <property type="protein sequence ID" value="KAB1862740.1"/>
    <property type="molecule type" value="Genomic_DNA"/>
</dbReference>
<organism evidence="3 4">
    <name type="scientific">Microbacterium algeriense</name>
    <dbReference type="NCBI Taxonomy" id="2615184"/>
    <lineage>
        <taxon>Bacteria</taxon>
        <taxon>Bacillati</taxon>
        <taxon>Actinomycetota</taxon>
        <taxon>Actinomycetes</taxon>
        <taxon>Micrococcales</taxon>
        <taxon>Microbacteriaceae</taxon>
        <taxon>Microbacterium</taxon>
    </lineage>
</organism>
<accession>A0ABQ6V450</accession>
<dbReference type="InterPro" id="IPR036390">
    <property type="entry name" value="WH_DNA-bd_sf"/>
</dbReference>
<dbReference type="Pfam" id="PF12802">
    <property type="entry name" value="MarR_2"/>
    <property type="match status" value="1"/>
</dbReference>
<dbReference type="InterPro" id="IPR000835">
    <property type="entry name" value="HTH_MarR-typ"/>
</dbReference>
<feature type="region of interest" description="Disordered" evidence="1">
    <location>
        <begin position="91"/>
        <end position="112"/>
    </location>
</feature>
<dbReference type="SMART" id="SM00347">
    <property type="entry name" value="HTH_MARR"/>
    <property type="match status" value="1"/>
</dbReference>
<dbReference type="PANTHER" id="PTHR33164:SF106">
    <property type="entry name" value="TRANSCRIPTIONAL REGULATORY PROTEIN"/>
    <property type="match status" value="1"/>
</dbReference>
<dbReference type="InterPro" id="IPR036388">
    <property type="entry name" value="WH-like_DNA-bd_sf"/>
</dbReference>
<protein>
    <submittedName>
        <fullName evidence="3">MarR family transcriptional regulator</fullName>
    </submittedName>
</protein>
<proteinExistence type="predicted"/>
<sequence>MGNMVETATSELARGVDELRRVDAQLTRRLVAQRQPNETDRAALRYISAAPAEQPVTPGALAAHLGVSTAAVTSVIRRLADRDMIVVAPHPDDARSKILRPSSRDASSPADDISRRIERLESEFSPEQVEVIARFLRRLTEELSESE</sequence>
<dbReference type="RefSeq" id="WP_151460110.1">
    <property type="nucleotide sequence ID" value="NZ_WAAO01000003.1"/>
</dbReference>
<gene>
    <name evidence="3" type="ORF">F6A08_17235</name>
</gene>
<feature type="compositionally biased region" description="Low complexity" evidence="1">
    <location>
        <begin position="100"/>
        <end position="111"/>
    </location>
</feature>
<dbReference type="PANTHER" id="PTHR33164">
    <property type="entry name" value="TRANSCRIPTIONAL REGULATOR, MARR FAMILY"/>
    <property type="match status" value="1"/>
</dbReference>
<evidence type="ECO:0000259" key="2">
    <source>
        <dbReference type="PROSITE" id="PS50995"/>
    </source>
</evidence>
<keyword evidence="4" id="KW-1185">Reference proteome</keyword>
<dbReference type="GeneID" id="77478214"/>
<dbReference type="InterPro" id="IPR039422">
    <property type="entry name" value="MarR/SlyA-like"/>
</dbReference>
<evidence type="ECO:0000313" key="3">
    <source>
        <dbReference type="EMBL" id="KAB1862740.1"/>
    </source>
</evidence>
<feature type="domain" description="HTH marR-type" evidence="2">
    <location>
        <begin position="9"/>
        <end position="141"/>
    </location>
</feature>
<evidence type="ECO:0000313" key="4">
    <source>
        <dbReference type="Proteomes" id="UP000478836"/>
    </source>
</evidence>
<comment type="caution">
    <text evidence="3">The sequence shown here is derived from an EMBL/GenBank/DDBJ whole genome shotgun (WGS) entry which is preliminary data.</text>
</comment>
<name>A0ABQ6V450_9MICO</name>
<dbReference type="SUPFAM" id="SSF46785">
    <property type="entry name" value="Winged helix' DNA-binding domain"/>
    <property type="match status" value="1"/>
</dbReference>
<dbReference type="Proteomes" id="UP000478836">
    <property type="component" value="Unassembled WGS sequence"/>
</dbReference>
<evidence type="ECO:0000256" key="1">
    <source>
        <dbReference type="SAM" id="MobiDB-lite"/>
    </source>
</evidence>
<dbReference type="Gene3D" id="1.10.10.10">
    <property type="entry name" value="Winged helix-like DNA-binding domain superfamily/Winged helix DNA-binding domain"/>
    <property type="match status" value="1"/>
</dbReference>
<reference evidence="4" key="1">
    <citation type="submission" date="2019-09" db="EMBL/GenBank/DDBJ databases">
        <title>Whole genome sequencing of Microbacterium maritypicum.</title>
        <authorList>
            <person name="Lenchi N."/>
        </authorList>
    </citation>
    <scope>NUCLEOTIDE SEQUENCE [LARGE SCALE GENOMIC DNA]</scope>
    <source>
        <strain evidence="4">G1</strain>
    </source>
</reference>